<evidence type="ECO:0000256" key="1">
    <source>
        <dbReference type="ARBA" id="ARBA00004651"/>
    </source>
</evidence>
<evidence type="ECO:0000256" key="7">
    <source>
        <dbReference type="ARBA" id="ARBA00022737"/>
    </source>
</evidence>
<dbReference type="GO" id="GO:0005886">
    <property type="term" value="C:plasma membrane"/>
    <property type="evidence" value="ECO:0007669"/>
    <property type="project" value="UniProtKB-SubCell"/>
</dbReference>
<feature type="transmembrane region" description="Helical" evidence="11">
    <location>
        <begin position="147"/>
        <end position="176"/>
    </location>
</feature>
<dbReference type="EMBL" id="JAKOGI010000001">
    <property type="protein sequence ID" value="KAJ8453209.1"/>
    <property type="molecule type" value="Genomic_DNA"/>
</dbReference>
<feature type="transmembrane region" description="Helical" evidence="11">
    <location>
        <begin position="49"/>
        <end position="66"/>
    </location>
</feature>
<evidence type="ECO:0000256" key="2">
    <source>
        <dbReference type="ARBA" id="ARBA00007809"/>
    </source>
</evidence>
<proteinExistence type="inferred from homology"/>
<evidence type="ECO:0000313" key="13">
    <source>
        <dbReference type="Proteomes" id="UP001153076"/>
    </source>
</evidence>
<dbReference type="PANTHER" id="PTHR10791:SF157">
    <property type="entry name" value="BIDIRECTIONAL SUGAR TRANSPORTER SWEET"/>
    <property type="match status" value="1"/>
</dbReference>
<feature type="region of interest" description="Disordered" evidence="10">
    <location>
        <begin position="298"/>
        <end position="328"/>
    </location>
</feature>
<comment type="subcellular location">
    <subcellularLocation>
        <location evidence="1">Cell membrane</location>
        <topology evidence="1">Multi-pass membrane protein</topology>
    </subcellularLocation>
</comment>
<evidence type="ECO:0000256" key="6">
    <source>
        <dbReference type="ARBA" id="ARBA00022692"/>
    </source>
</evidence>
<accession>A0A9Q1QT56</accession>
<feature type="transmembrane region" description="Helical" evidence="11">
    <location>
        <begin position="72"/>
        <end position="96"/>
    </location>
</feature>
<dbReference type="PANTHER" id="PTHR10791">
    <property type="entry name" value="RAG1-ACTIVATING PROTEIN 1"/>
    <property type="match status" value="1"/>
</dbReference>
<dbReference type="FunFam" id="1.20.1280.290:FF:000003">
    <property type="entry name" value="Bidirectional sugar transporter SWEET"/>
    <property type="match status" value="1"/>
</dbReference>
<evidence type="ECO:0000256" key="11">
    <source>
        <dbReference type="SAM" id="Phobius"/>
    </source>
</evidence>
<evidence type="ECO:0000256" key="4">
    <source>
        <dbReference type="ARBA" id="ARBA00022475"/>
    </source>
</evidence>
<evidence type="ECO:0008006" key="14">
    <source>
        <dbReference type="Google" id="ProtNLM"/>
    </source>
</evidence>
<dbReference type="InterPro" id="IPR047664">
    <property type="entry name" value="SWEET"/>
</dbReference>
<keyword evidence="13" id="KW-1185">Reference proteome</keyword>
<feature type="transmembrane region" description="Helical" evidence="11">
    <location>
        <begin position="108"/>
        <end position="127"/>
    </location>
</feature>
<keyword evidence="9 11" id="KW-0472">Membrane</keyword>
<feature type="transmembrane region" description="Helical" evidence="11">
    <location>
        <begin position="188"/>
        <end position="210"/>
    </location>
</feature>
<feature type="transmembrane region" description="Helical" evidence="11">
    <location>
        <begin position="216"/>
        <end position="237"/>
    </location>
</feature>
<protein>
    <recommendedName>
        <fullName evidence="14">Bidirectional sugar transporter SWEET</fullName>
    </recommendedName>
</protein>
<evidence type="ECO:0000256" key="8">
    <source>
        <dbReference type="ARBA" id="ARBA00022989"/>
    </source>
</evidence>
<sequence length="349" mass="39394">MALSSLHLHELAFVFGILGNIVSFGVYLSPLPTFWRIYKKKSTEGFQSIPYAVALFSAMLMLYYAFVKDENATMIITINTIGCAIEGFYLIVYVTYAPKKTRIYTAKLLGLFNMAFYTLIVLVTMAFVRGADRHNFLSRGGNRETVVGWICAVFSVSVFAAPLSVMHLFCVIGYGFQRMVIRTKSVEFMPFWLSFFLTLCAVMWFFYGFLIRDFYIALPNILGFLFGIAQMILYVIYKDSKKPQDDLCIKEGNIKQLQELAVDIKLSNIEKIESSDVTTFEHNCPQVIEVIVDETVNQDNSRSENDDITGEVTEKLPRKGTKKTSVSNGENIVKVNGNVVATGELPRGE</sequence>
<gene>
    <name evidence="12" type="ORF">Cgig2_008093</name>
</gene>
<dbReference type="FunFam" id="1.20.1280.290:FF:000001">
    <property type="entry name" value="Bidirectional sugar transporter SWEET"/>
    <property type="match status" value="1"/>
</dbReference>
<evidence type="ECO:0000313" key="12">
    <source>
        <dbReference type="EMBL" id="KAJ8453209.1"/>
    </source>
</evidence>
<name>A0A9Q1QT56_9CARY</name>
<evidence type="ECO:0000256" key="3">
    <source>
        <dbReference type="ARBA" id="ARBA00022448"/>
    </source>
</evidence>
<comment type="caution">
    <text evidence="12">The sequence shown here is derived from an EMBL/GenBank/DDBJ whole genome shotgun (WGS) entry which is preliminary data.</text>
</comment>
<evidence type="ECO:0000256" key="5">
    <source>
        <dbReference type="ARBA" id="ARBA00022597"/>
    </source>
</evidence>
<dbReference type="OrthoDB" id="409725at2759"/>
<dbReference type="Pfam" id="PF03083">
    <property type="entry name" value="MtN3_slv"/>
    <property type="match status" value="2"/>
</dbReference>
<reference evidence="12" key="1">
    <citation type="submission" date="2022-04" db="EMBL/GenBank/DDBJ databases">
        <title>Carnegiea gigantea Genome sequencing and assembly v2.</title>
        <authorList>
            <person name="Copetti D."/>
            <person name="Sanderson M.J."/>
            <person name="Burquez A."/>
            <person name="Wojciechowski M.F."/>
        </authorList>
    </citation>
    <scope>NUCLEOTIDE SEQUENCE</scope>
    <source>
        <strain evidence="12">SGP5-SGP5p</strain>
        <tissue evidence="12">Aerial part</tissue>
    </source>
</reference>
<dbReference type="InterPro" id="IPR004316">
    <property type="entry name" value="SWEET_rpt"/>
</dbReference>
<comment type="similarity">
    <text evidence="2">Belongs to the SWEET sugar transporter family.</text>
</comment>
<organism evidence="12 13">
    <name type="scientific">Carnegiea gigantea</name>
    <dbReference type="NCBI Taxonomy" id="171969"/>
    <lineage>
        <taxon>Eukaryota</taxon>
        <taxon>Viridiplantae</taxon>
        <taxon>Streptophyta</taxon>
        <taxon>Embryophyta</taxon>
        <taxon>Tracheophyta</taxon>
        <taxon>Spermatophyta</taxon>
        <taxon>Magnoliopsida</taxon>
        <taxon>eudicotyledons</taxon>
        <taxon>Gunneridae</taxon>
        <taxon>Pentapetalae</taxon>
        <taxon>Caryophyllales</taxon>
        <taxon>Cactineae</taxon>
        <taxon>Cactaceae</taxon>
        <taxon>Cactoideae</taxon>
        <taxon>Echinocereeae</taxon>
        <taxon>Carnegiea</taxon>
    </lineage>
</organism>
<evidence type="ECO:0000256" key="10">
    <source>
        <dbReference type="SAM" id="MobiDB-lite"/>
    </source>
</evidence>
<keyword evidence="3" id="KW-0813">Transport</keyword>
<keyword evidence="5" id="KW-0762">Sugar transport</keyword>
<feature type="transmembrane region" description="Helical" evidence="11">
    <location>
        <begin position="6"/>
        <end position="28"/>
    </location>
</feature>
<dbReference type="AlphaFoldDB" id="A0A9Q1QT56"/>
<dbReference type="Proteomes" id="UP001153076">
    <property type="component" value="Unassembled WGS sequence"/>
</dbReference>
<dbReference type="Gene3D" id="1.20.1280.290">
    <property type="match status" value="2"/>
</dbReference>
<keyword evidence="8 11" id="KW-1133">Transmembrane helix</keyword>
<keyword evidence="4" id="KW-1003">Cell membrane</keyword>
<keyword evidence="7" id="KW-0677">Repeat</keyword>
<keyword evidence="6 11" id="KW-0812">Transmembrane</keyword>
<dbReference type="GO" id="GO:0051119">
    <property type="term" value="F:sugar transmembrane transporter activity"/>
    <property type="evidence" value="ECO:0007669"/>
    <property type="project" value="InterPro"/>
</dbReference>
<evidence type="ECO:0000256" key="9">
    <source>
        <dbReference type="ARBA" id="ARBA00023136"/>
    </source>
</evidence>